<comment type="subcellular location">
    <subcellularLocation>
        <location evidence="2">Mitochondrion inner membrane</location>
        <topology evidence="2">Multi-pass membrane protein</topology>
    </subcellularLocation>
</comment>
<comment type="function">
    <text evidence="1">Mitochondrial transporter that mediates uptake of thiamine pyrophosphate (ThPP) into mitochondria.</text>
</comment>
<keyword evidence="5 11" id="KW-0812">Transmembrane</keyword>
<dbReference type="InterPro" id="IPR002067">
    <property type="entry name" value="MCP"/>
</dbReference>
<evidence type="ECO:0000256" key="9">
    <source>
        <dbReference type="ARBA" id="ARBA00023128"/>
    </source>
</evidence>
<dbReference type="Pfam" id="PF00153">
    <property type="entry name" value="Mito_carr"/>
    <property type="match status" value="3"/>
</dbReference>
<dbReference type="Gene3D" id="1.50.40.10">
    <property type="entry name" value="Mitochondrial carrier domain"/>
    <property type="match status" value="1"/>
</dbReference>
<keyword evidence="9" id="KW-0496">Mitochondrion</keyword>
<dbReference type="SUPFAM" id="SSF103506">
    <property type="entry name" value="Mitochondrial carrier"/>
    <property type="match status" value="1"/>
</dbReference>
<keyword evidence="6" id="KW-0677">Repeat</keyword>
<organism evidence="13 14">
    <name type="scientific">Hyphopichia burtonii NRRL Y-1933</name>
    <dbReference type="NCBI Taxonomy" id="984485"/>
    <lineage>
        <taxon>Eukaryota</taxon>
        <taxon>Fungi</taxon>
        <taxon>Dikarya</taxon>
        <taxon>Ascomycota</taxon>
        <taxon>Saccharomycotina</taxon>
        <taxon>Pichiomycetes</taxon>
        <taxon>Debaryomycetaceae</taxon>
        <taxon>Hyphopichia</taxon>
    </lineage>
</organism>
<dbReference type="PRINTS" id="PR00926">
    <property type="entry name" value="MITOCARRIER"/>
</dbReference>
<dbReference type="PROSITE" id="PS50920">
    <property type="entry name" value="SOLCAR"/>
    <property type="match status" value="3"/>
</dbReference>
<dbReference type="EMBL" id="KV454545">
    <property type="protein sequence ID" value="ODV65067.1"/>
    <property type="molecule type" value="Genomic_DNA"/>
</dbReference>
<evidence type="ECO:0000256" key="2">
    <source>
        <dbReference type="ARBA" id="ARBA00004448"/>
    </source>
</evidence>
<keyword evidence="10 11" id="KW-0472">Membrane</keyword>
<evidence type="ECO:0000256" key="11">
    <source>
        <dbReference type="PROSITE-ProRule" id="PRU00282"/>
    </source>
</evidence>
<keyword evidence="14" id="KW-1185">Reference proteome</keyword>
<protein>
    <recommendedName>
        <fullName evidence="3">Mitochondrial thiamine pyrophosphate carrier 1</fullName>
    </recommendedName>
</protein>
<dbReference type="Proteomes" id="UP000095085">
    <property type="component" value="Unassembled WGS sequence"/>
</dbReference>
<dbReference type="AlphaFoldDB" id="A0A1E4RCT8"/>
<keyword evidence="7" id="KW-0999">Mitochondrion inner membrane</keyword>
<evidence type="ECO:0000256" key="12">
    <source>
        <dbReference type="RuleBase" id="RU000488"/>
    </source>
</evidence>
<dbReference type="InterPro" id="IPR018108">
    <property type="entry name" value="MCP_transmembrane"/>
</dbReference>
<reference evidence="14" key="1">
    <citation type="submission" date="2016-05" db="EMBL/GenBank/DDBJ databases">
        <title>Comparative genomics of biotechnologically important yeasts.</title>
        <authorList>
            <consortium name="DOE Joint Genome Institute"/>
            <person name="Riley R."/>
            <person name="Haridas S."/>
            <person name="Wolfe K.H."/>
            <person name="Lopes M.R."/>
            <person name="Hittinger C.T."/>
            <person name="Goker M."/>
            <person name="Salamov A."/>
            <person name="Wisecaver J."/>
            <person name="Long T.M."/>
            <person name="Aerts A.L."/>
            <person name="Barry K."/>
            <person name="Choi C."/>
            <person name="Clum A."/>
            <person name="Coughlan A.Y."/>
            <person name="Deshpande S."/>
            <person name="Douglass A.P."/>
            <person name="Hanson S.J."/>
            <person name="Klenk H.-P."/>
            <person name="Labutti K."/>
            <person name="Lapidus A."/>
            <person name="Lindquist E."/>
            <person name="Lipzen A."/>
            <person name="Meier-Kolthoff J.P."/>
            <person name="Ohm R.A."/>
            <person name="Otillar R.P."/>
            <person name="Pangilinan J."/>
            <person name="Peng Y."/>
            <person name="Rokas A."/>
            <person name="Rosa C.A."/>
            <person name="Scheuner C."/>
            <person name="Sibirny A.A."/>
            <person name="Slot J.C."/>
            <person name="Stielow J.B."/>
            <person name="Sun H."/>
            <person name="Kurtzman C.P."/>
            <person name="Blackwell M."/>
            <person name="Grigoriev I.V."/>
            <person name="Jeffries T.W."/>
        </authorList>
    </citation>
    <scope>NUCLEOTIDE SEQUENCE [LARGE SCALE GENOMIC DNA]</scope>
    <source>
        <strain evidence="14">NRRL Y-1933</strain>
    </source>
</reference>
<evidence type="ECO:0000256" key="4">
    <source>
        <dbReference type="ARBA" id="ARBA00022448"/>
    </source>
</evidence>
<accession>A0A1E4RCT8</accession>
<evidence type="ECO:0000256" key="7">
    <source>
        <dbReference type="ARBA" id="ARBA00022792"/>
    </source>
</evidence>
<gene>
    <name evidence="13" type="ORF">HYPBUDRAFT_143957</name>
</gene>
<keyword evidence="4 12" id="KW-0813">Transport</keyword>
<evidence type="ECO:0000313" key="13">
    <source>
        <dbReference type="EMBL" id="ODV65067.1"/>
    </source>
</evidence>
<feature type="repeat" description="Solcar" evidence="11">
    <location>
        <begin position="16"/>
        <end position="103"/>
    </location>
</feature>
<evidence type="ECO:0000256" key="8">
    <source>
        <dbReference type="ARBA" id="ARBA00022989"/>
    </source>
</evidence>
<keyword evidence="8" id="KW-1133">Transmembrane helix</keyword>
<name>A0A1E4RCT8_9ASCO</name>
<dbReference type="STRING" id="984485.A0A1E4RCT8"/>
<dbReference type="OrthoDB" id="18574at2759"/>
<dbReference type="GeneID" id="30994420"/>
<feature type="repeat" description="Solcar" evidence="11">
    <location>
        <begin position="210"/>
        <end position="299"/>
    </location>
</feature>
<dbReference type="RefSeq" id="XP_020074134.1">
    <property type="nucleotide sequence ID" value="XM_020219870.1"/>
</dbReference>
<evidence type="ECO:0000256" key="3">
    <source>
        <dbReference type="ARBA" id="ARBA00021935"/>
    </source>
</evidence>
<evidence type="ECO:0000256" key="1">
    <source>
        <dbReference type="ARBA" id="ARBA00002238"/>
    </source>
</evidence>
<dbReference type="GO" id="GO:1990545">
    <property type="term" value="P:mitochondrial thiamine pyrophosphate transmembrane transport"/>
    <property type="evidence" value="ECO:0007669"/>
    <property type="project" value="EnsemblFungi"/>
</dbReference>
<proteinExistence type="inferred from homology"/>
<sequence>MGKTEREDHLRKDSSVSAVEAAVAGSMSGAIARAVTAPLDTIKIRLQLQRHGFAAKYNAAHTVKNLLRNEGITALWKGNVPAEIMYILYGATQFTSYTLLNSALNDLETKYPQYVKINPSFSSLIVGSGAGIASTLTTYPFDLLRTRLAANSSKEFLSMVKTMKNIWLKNGFFGYFAGIKPTMLSVASTTGLMFWSYELARDFSKQYKDDIPFIEGFCGFIAGATSKGITFPLDTLRKRIQVHSIMEPELAPFNATGNFMKILKSEGPLGFYKGFSISLLKTAPTSAISLFVYEYSLTTIKTASEVTTKLEA</sequence>
<evidence type="ECO:0000313" key="14">
    <source>
        <dbReference type="Proteomes" id="UP000095085"/>
    </source>
</evidence>
<feature type="repeat" description="Solcar" evidence="11">
    <location>
        <begin position="118"/>
        <end position="203"/>
    </location>
</feature>
<dbReference type="GO" id="GO:0005743">
    <property type="term" value="C:mitochondrial inner membrane"/>
    <property type="evidence" value="ECO:0007669"/>
    <property type="project" value="UniProtKB-SubCell"/>
</dbReference>
<evidence type="ECO:0000256" key="5">
    <source>
        <dbReference type="ARBA" id="ARBA00022692"/>
    </source>
</evidence>
<evidence type="ECO:0000256" key="10">
    <source>
        <dbReference type="ARBA" id="ARBA00023136"/>
    </source>
</evidence>
<evidence type="ECO:0000256" key="6">
    <source>
        <dbReference type="ARBA" id="ARBA00022737"/>
    </source>
</evidence>
<dbReference type="GO" id="GO:0090422">
    <property type="term" value="F:thiamine pyrophosphate transmembrane transporter activity"/>
    <property type="evidence" value="ECO:0007669"/>
    <property type="project" value="EnsemblFungi"/>
</dbReference>
<dbReference type="InterPro" id="IPR023395">
    <property type="entry name" value="MCP_dom_sf"/>
</dbReference>
<dbReference type="PANTHER" id="PTHR24089">
    <property type="entry name" value="SOLUTE CARRIER FAMILY 25"/>
    <property type="match status" value="1"/>
</dbReference>
<comment type="similarity">
    <text evidence="12">Belongs to the mitochondrial carrier (TC 2.A.29) family.</text>
</comment>